<reference evidence="5 6" key="1">
    <citation type="submission" date="2018-06" db="EMBL/GenBank/DDBJ databases">
        <title>Genomic Encyclopedia of Type Strains, Phase IV (KMG-IV): sequencing the most valuable type-strain genomes for metagenomic binning, comparative biology and taxonomic classification.</title>
        <authorList>
            <person name="Goeker M."/>
        </authorList>
    </citation>
    <scope>NUCLEOTIDE SEQUENCE [LARGE SCALE GENOMIC DNA]</scope>
    <source>
        <strain evidence="5 6">DSM 25520</strain>
    </source>
</reference>
<evidence type="ECO:0000256" key="1">
    <source>
        <dbReference type="ARBA" id="ARBA00003989"/>
    </source>
</evidence>
<comment type="caution">
    <text evidence="5">The sequence shown here is derived from an EMBL/GenBank/DDBJ whole genome shotgun (WGS) entry which is preliminary data.</text>
</comment>
<dbReference type="AlphaFoldDB" id="A0A366HFH5"/>
<protein>
    <recommendedName>
        <fullName evidence="2">Curli production assembly/transport component CsgF</fullName>
    </recommendedName>
</protein>
<dbReference type="InterPro" id="IPR018893">
    <property type="entry name" value="T8SS_CsgF"/>
</dbReference>
<dbReference type="RefSeq" id="WP_113932514.1">
    <property type="nucleotide sequence ID" value="NZ_JACCEU010000004.1"/>
</dbReference>
<keyword evidence="6" id="KW-1185">Reference proteome</keyword>
<organism evidence="5 6">
    <name type="scientific">Eoetvoesiella caeni</name>
    <dbReference type="NCBI Taxonomy" id="645616"/>
    <lineage>
        <taxon>Bacteria</taxon>
        <taxon>Pseudomonadati</taxon>
        <taxon>Pseudomonadota</taxon>
        <taxon>Betaproteobacteria</taxon>
        <taxon>Burkholderiales</taxon>
        <taxon>Alcaligenaceae</taxon>
        <taxon>Eoetvoesiella</taxon>
    </lineage>
</organism>
<evidence type="ECO:0000256" key="3">
    <source>
        <dbReference type="ARBA" id="ARBA00022729"/>
    </source>
</evidence>
<dbReference type="Proteomes" id="UP000253628">
    <property type="component" value="Unassembled WGS sequence"/>
</dbReference>
<evidence type="ECO:0000313" key="5">
    <source>
        <dbReference type="EMBL" id="RBP40733.1"/>
    </source>
</evidence>
<dbReference type="EMBL" id="QNRQ01000003">
    <property type="protein sequence ID" value="RBP40733.1"/>
    <property type="molecule type" value="Genomic_DNA"/>
</dbReference>
<proteinExistence type="predicted"/>
<comment type="function">
    <text evidence="1">May be involved in the biogenesis of curli organelles.</text>
</comment>
<sequence>MNTQKSKYGVHRTGLRALAAALAALPWLAAGPAAAGQLVYTPVNPSFGGNPLNGSYLLQKAQSGKSYPLPTDDLDFMNSLGIVAQTDNTLIFKKGDSYYSYGIDTGTLRLIDFNSTTGAGLESSGSLK</sequence>
<feature type="signal peptide" evidence="4">
    <location>
        <begin position="1"/>
        <end position="35"/>
    </location>
</feature>
<name>A0A366HFH5_9BURK</name>
<dbReference type="OrthoDB" id="1443407at2"/>
<dbReference type="Pfam" id="PF10614">
    <property type="entry name" value="CsgF"/>
    <property type="match status" value="1"/>
</dbReference>
<gene>
    <name evidence="5" type="ORF">DFR37_10372</name>
</gene>
<keyword evidence="3 4" id="KW-0732">Signal</keyword>
<evidence type="ECO:0000313" key="6">
    <source>
        <dbReference type="Proteomes" id="UP000253628"/>
    </source>
</evidence>
<feature type="chain" id="PRO_5016711059" description="Curli production assembly/transport component CsgF" evidence="4">
    <location>
        <begin position="36"/>
        <end position="128"/>
    </location>
</feature>
<evidence type="ECO:0000256" key="2">
    <source>
        <dbReference type="ARBA" id="ARBA00014031"/>
    </source>
</evidence>
<accession>A0A366HFH5</accession>
<evidence type="ECO:0000256" key="4">
    <source>
        <dbReference type="SAM" id="SignalP"/>
    </source>
</evidence>